<evidence type="ECO:0000256" key="3">
    <source>
        <dbReference type="ARBA" id="ARBA00022801"/>
    </source>
</evidence>
<protein>
    <submittedName>
        <fullName evidence="11">Glycosyl hydrolase</fullName>
    </submittedName>
</protein>
<reference evidence="11" key="1">
    <citation type="journal article" date="2023" name="Comput. Struct. Biotechnol. J.">
        <title>Discovery of a novel marine Bacteroidetes with a rich repertoire of carbohydrate-active enzymes.</title>
        <authorList>
            <person name="Chen B."/>
            <person name="Liu G."/>
            <person name="Chen Q."/>
            <person name="Wang H."/>
            <person name="Liu L."/>
            <person name="Tang K."/>
        </authorList>
    </citation>
    <scope>NUCLEOTIDE SEQUENCE</scope>
    <source>
        <strain evidence="11">TK19036</strain>
    </source>
</reference>
<proteinExistence type="inferred from homology"/>
<keyword evidence="5" id="KW-0326">Glycosidase</keyword>
<dbReference type="InterPro" id="IPR036278">
    <property type="entry name" value="Sialidase_sf"/>
</dbReference>
<feature type="coiled-coil region" evidence="8">
    <location>
        <begin position="928"/>
        <end position="955"/>
    </location>
</feature>
<dbReference type="CDD" id="cd15482">
    <property type="entry name" value="Sialidase_non-viral"/>
    <property type="match status" value="2"/>
</dbReference>
<evidence type="ECO:0000256" key="6">
    <source>
        <dbReference type="ARBA" id="ARBA00023326"/>
    </source>
</evidence>
<feature type="domain" description="Sortilin N-terminal" evidence="10">
    <location>
        <begin position="126"/>
        <end position="249"/>
    </location>
</feature>
<name>A0AA49JFG9_9BACT</name>
<sequence length="1036" mass="116164">MRILPYYLTLLLVGLNLLSHAQSTPAPYDSSLFQALEYRLIGPFRGGRCTAVTGIPSEPLTFFMGTTGGGVWKTKDGGGSWQNISDGYFDVGSIGSVEVSLSDPNVIYVGTGSAPPRGNVSIGKGVYKSTDGGQSWEKVGLEQAGQLGKIQIHPENPDVVYVAALGNIFGPNTERGVFRSQDGGSSWEKVLFVNDSTGVIDLVMDPNNPRILYAGAWQVERKPWTLIDGGKGSGLYKSTDGGSTWKRLEGGLPTGVLGRVGVAVSPLNSQRVWTIMEHIDEDKGGIYLSEDGGKSWKRINRKHEYRQRAWYYSRLFADPQQEHTLYVLNTGFYKSLNDGENFERIPVPHGDNHNLWLNPNNPNIMIQSNDGGSNISFNGGKTWSTQHNQPTAELYRVTVDSQFPYRVYGAQQDNTTISVPSQGMADIDPVQDWYTVGGGESGHIAVNPENPNIVYAGNYIGIMTRMDRERGHIRSVEVYPELNDGVEGRDLKYRFQWNAPIRFSPHNPNVLYYTSNHVHKSTDEGQSWEVISPDLTQNIDKYLDIPGGPIQHDNTGVELYCTIFAFEESPLEEGVLWAGSDDGLLHISRDGGENWTNITPKDMPAEGTVNAIELSEHQPGKAYVSVYRYRDNDFHPYVFRTENYGKSWAQLTDGENGIPEDHFVRVVREDPDREGLLYAGTEFGMYISFDDGGHWQPFQLNLPITPITDLKVHQQDLVVATQGRAFWILDDLTPLHQMSEGIAKEAVHLFSPNTAYRTQVEGYRGENIPENKTQGAWIYYYLNEPKDSLTLAIIDNDQDTIRTFSSHQEDDNLSAEAGLQRFVWNMKHDGPDLIDGAVMSLSYTDGPMAVPGAYQVRLYADGEEQVETFEVKADPRWESTTEDLQAQYDLAITVRDTLTAVHDFIRSIRSVRTQVKEIAQRSEEANMTVDLKKDCQDLVKKLTALEEELIQTQSESSQDPINYPVQLDNQYSYLYTVVHAQDAYPTQGCYERLEDLNQRLAQHRQQFKQLLQTDVQAFERKIEQAGVPRVILTGSP</sequence>
<evidence type="ECO:0000256" key="7">
    <source>
        <dbReference type="ARBA" id="ARBA00037986"/>
    </source>
</evidence>
<evidence type="ECO:0000256" key="2">
    <source>
        <dbReference type="ARBA" id="ARBA00022737"/>
    </source>
</evidence>
<dbReference type="InterPro" id="IPR031778">
    <property type="entry name" value="Sortilin_N"/>
</dbReference>
<dbReference type="InterPro" id="IPR015943">
    <property type="entry name" value="WD40/YVTN_repeat-like_dom_sf"/>
</dbReference>
<evidence type="ECO:0000313" key="11">
    <source>
        <dbReference type="EMBL" id="WKN35035.1"/>
    </source>
</evidence>
<keyword evidence="6" id="KW-0624">Polysaccharide degradation</keyword>
<dbReference type="SUPFAM" id="SSF50939">
    <property type="entry name" value="Sialidases"/>
    <property type="match status" value="1"/>
</dbReference>
<reference evidence="11" key="2">
    <citation type="journal article" date="2024" name="Antonie Van Leeuwenhoek">
        <title>Roseihalotalea indica gen. nov., sp. nov., a halophilic Bacteroidetes from mesopelagic Southwest Indian Ocean with higher carbohydrate metabolic potential.</title>
        <authorList>
            <person name="Chen B."/>
            <person name="Zhang M."/>
            <person name="Lin D."/>
            <person name="Ye J."/>
            <person name="Tang K."/>
        </authorList>
    </citation>
    <scope>NUCLEOTIDE SEQUENCE</scope>
    <source>
        <strain evidence="11">TK19036</strain>
    </source>
</reference>
<evidence type="ECO:0000256" key="1">
    <source>
        <dbReference type="ARBA" id="ARBA00022729"/>
    </source>
</evidence>
<evidence type="ECO:0000259" key="10">
    <source>
        <dbReference type="Pfam" id="PF15902"/>
    </source>
</evidence>
<dbReference type="EMBL" id="CP120682">
    <property type="protein sequence ID" value="WKN35035.1"/>
    <property type="molecule type" value="Genomic_DNA"/>
</dbReference>
<keyword evidence="2" id="KW-0677">Repeat</keyword>
<dbReference type="SUPFAM" id="SSF110296">
    <property type="entry name" value="Oligoxyloglucan reducing end-specific cellobiohydrolase"/>
    <property type="match status" value="1"/>
</dbReference>
<dbReference type="PANTHER" id="PTHR43739">
    <property type="entry name" value="XYLOGLUCANASE (EUROFUNG)"/>
    <property type="match status" value="1"/>
</dbReference>
<feature type="signal peptide" evidence="9">
    <location>
        <begin position="1"/>
        <end position="21"/>
    </location>
</feature>
<keyword evidence="3 11" id="KW-0378">Hydrolase</keyword>
<dbReference type="GO" id="GO:0016798">
    <property type="term" value="F:hydrolase activity, acting on glycosyl bonds"/>
    <property type="evidence" value="ECO:0007669"/>
    <property type="project" value="UniProtKB-KW"/>
</dbReference>
<keyword evidence="8" id="KW-0175">Coiled coil</keyword>
<evidence type="ECO:0000256" key="4">
    <source>
        <dbReference type="ARBA" id="ARBA00023277"/>
    </source>
</evidence>
<dbReference type="InterPro" id="IPR052025">
    <property type="entry name" value="Xyloglucanase_GH74"/>
</dbReference>
<dbReference type="Gene3D" id="2.130.10.10">
    <property type="entry name" value="YVTN repeat-like/Quinoprotein amine dehydrogenase"/>
    <property type="match status" value="4"/>
</dbReference>
<keyword evidence="4" id="KW-0119">Carbohydrate metabolism</keyword>
<dbReference type="AlphaFoldDB" id="A0AA49JFG9"/>
<accession>A0AA49JFG9</accession>
<organism evidence="11">
    <name type="scientific">Roseihalotalea indica</name>
    <dbReference type="NCBI Taxonomy" id="2867963"/>
    <lineage>
        <taxon>Bacteria</taxon>
        <taxon>Pseudomonadati</taxon>
        <taxon>Bacteroidota</taxon>
        <taxon>Cytophagia</taxon>
        <taxon>Cytophagales</taxon>
        <taxon>Catalimonadaceae</taxon>
        <taxon>Roseihalotalea</taxon>
    </lineage>
</organism>
<dbReference type="PANTHER" id="PTHR43739:SF2">
    <property type="entry name" value="OLIGOXYLOGLUCAN-REDUCING END-SPECIFIC XYLOGLUCANASE-RELATED"/>
    <property type="match status" value="1"/>
</dbReference>
<feature type="chain" id="PRO_5041350076" evidence="9">
    <location>
        <begin position="22"/>
        <end position="1036"/>
    </location>
</feature>
<evidence type="ECO:0000256" key="8">
    <source>
        <dbReference type="SAM" id="Coils"/>
    </source>
</evidence>
<evidence type="ECO:0000256" key="5">
    <source>
        <dbReference type="ARBA" id="ARBA00023295"/>
    </source>
</evidence>
<evidence type="ECO:0000256" key="9">
    <source>
        <dbReference type="SAM" id="SignalP"/>
    </source>
</evidence>
<comment type="similarity">
    <text evidence="7">Belongs to the glycosyl hydrolase 74 family.</text>
</comment>
<dbReference type="GO" id="GO:0010411">
    <property type="term" value="P:xyloglucan metabolic process"/>
    <property type="evidence" value="ECO:0007669"/>
    <property type="project" value="TreeGrafter"/>
</dbReference>
<dbReference type="GO" id="GO:0000272">
    <property type="term" value="P:polysaccharide catabolic process"/>
    <property type="evidence" value="ECO:0007669"/>
    <property type="project" value="UniProtKB-KW"/>
</dbReference>
<keyword evidence="1 9" id="KW-0732">Signal</keyword>
<dbReference type="Pfam" id="PF15902">
    <property type="entry name" value="Sortilin-Vps10"/>
    <property type="match status" value="1"/>
</dbReference>
<gene>
    <name evidence="11" type="ORF">K4G66_21900</name>
</gene>